<gene>
    <name evidence="2" type="ORF">C6Y45_13800</name>
</gene>
<reference evidence="2 3" key="1">
    <citation type="submission" date="2018-03" db="EMBL/GenBank/DDBJ databases">
        <title>Alkalicoccus saliphilus sp. nov., isolated from a mineral pool.</title>
        <authorList>
            <person name="Zhao B."/>
        </authorList>
    </citation>
    <scope>NUCLEOTIDE SEQUENCE [LARGE SCALE GENOMIC DNA]</scope>
    <source>
        <strain evidence="2 3">6AG</strain>
    </source>
</reference>
<sequence length="78" mass="8637">MTTAKQKSNVLKYILTALFAVTLLLILVNFVLPMMNTGTAEEELNETEISVDLNEEAAEDISDHSVLLNSLLQRQASE</sequence>
<dbReference type="AlphaFoldDB" id="A0A2T4U3F0"/>
<keyword evidence="3" id="KW-1185">Reference proteome</keyword>
<keyword evidence="1" id="KW-0472">Membrane</keyword>
<proteinExistence type="predicted"/>
<feature type="transmembrane region" description="Helical" evidence="1">
    <location>
        <begin position="12"/>
        <end position="32"/>
    </location>
</feature>
<organism evidence="2 3">
    <name type="scientific">Alkalicoccus saliphilus</name>
    <dbReference type="NCBI Taxonomy" id="200989"/>
    <lineage>
        <taxon>Bacteria</taxon>
        <taxon>Bacillati</taxon>
        <taxon>Bacillota</taxon>
        <taxon>Bacilli</taxon>
        <taxon>Bacillales</taxon>
        <taxon>Bacillaceae</taxon>
        <taxon>Alkalicoccus</taxon>
    </lineage>
</organism>
<comment type="caution">
    <text evidence="2">The sequence shown here is derived from an EMBL/GenBank/DDBJ whole genome shotgun (WGS) entry which is preliminary data.</text>
</comment>
<keyword evidence="1" id="KW-0812">Transmembrane</keyword>
<evidence type="ECO:0000256" key="1">
    <source>
        <dbReference type="SAM" id="Phobius"/>
    </source>
</evidence>
<dbReference type="Proteomes" id="UP000240509">
    <property type="component" value="Unassembled WGS sequence"/>
</dbReference>
<accession>A0A2T4U3F0</accession>
<dbReference type="EMBL" id="PZJJ01000028">
    <property type="protein sequence ID" value="PTL37930.1"/>
    <property type="molecule type" value="Genomic_DNA"/>
</dbReference>
<protein>
    <submittedName>
        <fullName evidence="2">Uncharacterized protein</fullName>
    </submittedName>
</protein>
<evidence type="ECO:0000313" key="2">
    <source>
        <dbReference type="EMBL" id="PTL37930.1"/>
    </source>
</evidence>
<evidence type="ECO:0000313" key="3">
    <source>
        <dbReference type="Proteomes" id="UP000240509"/>
    </source>
</evidence>
<name>A0A2T4U3F0_9BACI</name>
<keyword evidence="1" id="KW-1133">Transmembrane helix</keyword>
<dbReference type="RefSeq" id="WP_107585820.1">
    <property type="nucleotide sequence ID" value="NZ_PZJJ01000028.1"/>
</dbReference>